<feature type="non-terminal residue" evidence="1">
    <location>
        <position position="1"/>
    </location>
</feature>
<dbReference type="Proteomes" id="UP001059041">
    <property type="component" value="Linkage Group LG8"/>
</dbReference>
<accession>A0A9W8C507</accession>
<evidence type="ECO:0000313" key="1">
    <source>
        <dbReference type="EMBL" id="KAI7807104.1"/>
    </source>
</evidence>
<gene>
    <name evidence="1" type="ORF">IRJ41_021497</name>
</gene>
<feature type="non-terminal residue" evidence="1">
    <location>
        <position position="51"/>
    </location>
</feature>
<sequence length="51" mass="5931">ILQYLREDRTPCYLLIDAKCVAQNTIVPTVNRLLTIYTSYKIMYGKCSSTR</sequence>
<name>A0A9W8C507_TRIRA</name>
<reference evidence="1" key="1">
    <citation type="submission" date="2021-02" db="EMBL/GenBank/DDBJ databases">
        <title>Comparative genomics reveals that relaxation of natural selection precedes convergent phenotypic evolution of cavefish.</title>
        <authorList>
            <person name="Peng Z."/>
        </authorList>
    </citation>
    <scope>NUCLEOTIDE SEQUENCE</scope>
    <source>
        <tissue evidence="1">Muscle</tissue>
    </source>
</reference>
<dbReference type="EMBL" id="JAFHDT010000008">
    <property type="protein sequence ID" value="KAI7807104.1"/>
    <property type="molecule type" value="Genomic_DNA"/>
</dbReference>
<protein>
    <submittedName>
        <fullName evidence="1">Uncharacterized protein</fullName>
    </submittedName>
</protein>
<proteinExistence type="predicted"/>
<organism evidence="1 2">
    <name type="scientific">Triplophysa rosa</name>
    <name type="common">Cave loach</name>
    <dbReference type="NCBI Taxonomy" id="992332"/>
    <lineage>
        <taxon>Eukaryota</taxon>
        <taxon>Metazoa</taxon>
        <taxon>Chordata</taxon>
        <taxon>Craniata</taxon>
        <taxon>Vertebrata</taxon>
        <taxon>Euteleostomi</taxon>
        <taxon>Actinopterygii</taxon>
        <taxon>Neopterygii</taxon>
        <taxon>Teleostei</taxon>
        <taxon>Ostariophysi</taxon>
        <taxon>Cypriniformes</taxon>
        <taxon>Nemacheilidae</taxon>
        <taxon>Triplophysa</taxon>
    </lineage>
</organism>
<keyword evidence="2" id="KW-1185">Reference proteome</keyword>
<evidence type="ECO:0000313" key="2">
    <source>
        <dbReference type="Proteomes" id="UP001059041"/>
    </source>
</evidence>
<comment type="caution">
    <text evidence="1">The sequence shown here is derived from an EMBL/GenBank/DDBJ whole genome shotgun (WGS) entry which is preliminary data.</text>
</comment>
<dbReference type="AlphaFoldDB" id="A0A9W8C507"/>